<accession>A0A4R5BQZ8</accession>
<keyword evidence="3" id="KW-1185">Reference proteome</keyword>
<organism evidence="2 3">
    <name type="scientific">Saccharopolyspora karakumensis</name>
    <dbReference type="NCBI Taxonomy" id="2530386"/>
    <lineage>
        <taxon>Bacteria</taxon>
        <taxon>Bacillati</taxon>
        <taxon>Actinomycetota</taxon>
        <taxon>Actinomycetes</taxon>
        <taxon>Pseudonocardiales</taxon>
        <taxon>Pseudonocardiaceae</taxon>
        <taxon>Saccharopolyspora</taxon>
    </lineage>
</organism>
<comment type="caution">
    <text evidence="2">The sequence shown here is derived from an EMBL/GenBank/DDBJ whole genome shotgun (WGS) entry which is preliminary data.</text>
</comment>
<feature type="region of interest" description="Disordered" evidence="1">
    <location>
        <begin position="68"/>
        <end position="99"/>
    </location>
</feature>
<dbReference type="EMBL" id="SMLA01000012">
    <property type="protein sequence ID" value="TDD89388.1"/>
    <property type="molecule type" value="Genomic_DNA"/>
</dbReference>
<evidence type="ECO:0000313" key="3">
    <source>
        <dbReference type="Proteomes" id="UP000294723"/>
    </source>
</evidence>
<reference evidence="2 3" key="1">
    <citation type="submission" date="2019-03" db="EMBL/GenBank/DDBJ databases">
        <title>Draft genome sequences of novel Actinobacteria.</title>
        <authorList>
            <person name="Sahin N."/>
            <person name="Ay H."/>
            <person name="Saygin H."/>
        </authorList>
    </citation>
    <scope>NUCLEOTIDE SEQUENCE [LARGE SCALE GENOMIC DNA]</scope>
    <source>
        <strain evidence="2 3">5K548</strain>
    </source>
</reference>
<gene>
    <name evidence="2" type="ORF">E1202_11055</name>
</gene>
<dbReference type="Gene3D" id="6.10.250.2850">
    <property type="match status" value="1"/>
</dbReference>
<proteinExistence type="predicted"/>
<evidence type="ECO:0008006" key="4">
    <source>
        <dbReference type="Google" id="ProtNLM"/>
    </source>
</evidence>
<sequence>MPGPVGSDRTREPALELASMNPVVLPTAEVGCEVSRDMPWEHAEDHLCAKLEQSRFLVEKSYRPGLAGREATERPEFWGDLPRTGSGKAQQTSVRERLA</sequence>
<protein>
    <recommendedName>
        <fullName evidence="4">AMP-binding enzyme C-terminal domain-containing protein</fullName>
    </recommendedName>
</protein>
<dbReference type="Proteomes" id="UP000294723">
    <property type="component" value="Unassembled WGS sequence"/>
</dbReference>
<name>A0A4R5BQZ8_9PSEU</name>
<dbReference type="RefSeq" id="WP_132682701.1">
    <property type="nucleotide sequence ID" value="NZ_SMLA01000012.1"/>
</dbReference>
<evidence type="ECO:0000313" key="2">
    <source>
        <dbReference type="EMBL" id="TDD89388.1"/>
    </source>
</evidence>
<dbReference type="AlphaFoldDB" id="A0A4R5BQZ8"/>
<evidence type="ECO:0000256" key="1">
    <source>
        <dbReference type="SAM" id="MobiDB-lite"/>
    </source>
</evidence>